<dbReference type="OrthoDB" id="444432at2759"/>
<reference evidence="1 2" key="1">
    <citation type="journal article" date="2015" name="Genome Announc.">
        <title>Draft Genome Sequence and Gene Annotation of the Entomopathogenic Fungus Verticillium hemipterigenum.</title>
        <authorList>
            <person name="Horn F."/>
            <person name="Habel A."/>
            <person name="Scharf D.H."/>
            <person name="Dworschak J."/>
            <person name="Brakhage A.A."/>
            <person name="Guthke R."/>
            <person name="Hertweck C."/>
            <person name="Linde J."/>
        </authorList>
    </citation>
    <scope>NUCLEOTIDE SEQUENCE [LARGE SCALE GENOMIC DNA]</scope>
</reference>
<gene>
    <name evidence="1" type="ORF">VHEMI07417</name>
</gene>
<dbReference type="Pfam" id="PF12900">
    <property type="entry name" value="Pyridox_ox_2"/>
    <property type="match status" value="1"/>
</dbReference>
<accession>A0A0A1TAD1</accession>
<evidence type="ECO:0000313" key="1">
    <source>
        <dbReference type="EMBL" id="CEJ91724.1"/>
    </source>
</evidence>
<protein>
    <submittedName>
        <fullName evidence="1">Putative Flavin-nucleotide-binding protein</fullName>
    </submittedName>
</protein>
<keyword evidence="2" id="KW-1185">Reference proteome</keyword>
<dbReference type="PANTHER" id="PTHR34071:SF2">
    <property type="entry name" value="FLAVIN-NUCLEOTIDE-BINDING PROTEIN"/>
    <property type="match status" value="1"/>
</dbReference>
<name>A0A0A1TAD1_9HYPO</name>
<dbReference type="AlphaFoldDB" id="A0A0A1TAD1"/>
<dbReference type="SUPFAM" id="SSF50475">
    <property type="entry name" value="FMN-binding split barrel"/>
    <property type="match status" value="1"/>
</dbReference>
<dbReference type="InterPro" id="IPR012349">
    <property type="entry name" value="Split_barrel_FMN-bd"/>
</dbReference>
<dbReference type="Gene3D" id="2.30.110.10">
    <property type="entry name" value="Electron Transport, Fmn-binding Protein, Chain A"/>
    <property type="match status" value="1"/>
</dbReference>
<dbReference type="Proteomes" id="UP000039046">
    <property type="component" value="Unassembled WGS sequence"/>
</dbReference>
<dbReference type="PANTHER" id="PTHR34071">
    <property type="entry name" value="5-NITROIMIDAZOLE ANTIBIOTICS RESISTANCE PROTEIN, NIMA-FAMILY-RELATED PROTEIN-RELATED"/>
    <property type="match status" value="1"/>
</dbReference>
<dbReference type="EMBL" id="CDHN01000004">
    <property type="protein sequence ID" value="CEJ91724.1"/>
    <property type="molecule type" value="Genomic_DNA"/>
</dbReference>
<evidence type="ECO:0000313" key="2">
    <source>
        <dbReference type="Proteomes" id="UP000039046"/>
    </source>
</evidence>
<dbReference type="STRING" id="1531966.A0A0A1TAD1"/>
<organism evidence="1 2">
    <name type="scientific">[Torrubiella] hemipterigena</name>
    <dbReference type="NCBI Taxonomy" id="1531966"/>
    <lineage>
        <taxon>Eukaryota</taxon>
        <taxon>Fungi</taxon>
        <taxon>Dikarya</taxon>
        <taxon>Ascomycota</taxon>
        <taxon>Pezizomycotina</taxon>
        <taxon>Sordariomycetes</taxon>
        <taxon>Hypocreomycetidae</taxon>
        <taxon>Hypocreales</taxon>
        <taxon>Clavicipitaceae</taxon>
        <taxon>Clavicipitaceae incertae sedis</taxon>
        <taxon>'Torrubiella' clade</taxon>
    </lineage>
</organism>
<proteinExistence type="predicted"/>
<dbReference type="HOGENOM" id="CLU_067890_0_0_1"/>
<dbReference type="InterPro" id="IPR024747">
    <property type="entry name" value="Pyridox_Oxase-rel"/>
</dbReference>
<sequence>MGRHELEYPKDATNLVKRHDERGVYALRKIHELINSTHLLHVSMNIPNSPFPATLPMIGQMGSFDRPSADLGDPLDLYVHGYVTSRMFNNGRAAGSEGVPVCVSASHVDGLVLALSSFESSYNYRSAVLFGHATLVTDPAEKVYALELVTNSVIPDRWKNSRLPPANSELQSTGVLKITIASGSLKFRTGGGSDAKQDMESEDVLNSVWTGVIPMQSTFGEPVPAPHNRVELPKYISEYTEEFSKSNLEYAKSISQG</sequence>